<feature type="non-terminal residue" evidence="2">
    <location>
        <position position="209"/>
    </location>
</feature>
<dbReference type="EMBL" id="AGNL01040405">
    <property type="protein sequence ID" value="EJK52103.1"/>
    <property type="molecule type" value="Genomic_DNA"/>
</dbReference>
<dbReference type="AlphaFoldDB" id="K0REG4"/>
<proteinExistence type="predicted"/>
<evidence type="ECO:0000256" key="1">
    <source>
        <dbReference type="SAM" id="MobiDB-lite"/>
    </source>
</evidence>
<gene>
    <name evidence="2" type="ORF">THAOC_28662</name>
</gene>
<keyword evidence="3" id="KW-1185">Reference proteome</keyword>
<feature type="compositionally biased region" description="Basic and acidic residues" evidence="1">
    <location>
        <begin position="91"/>
        <end position="104"/>
    </location>
</feature>
<protein>
    <submittedName>
        <fullName evidence="2">Uncharacterized protein</fullName>
    </submittedName>
</protein>
<sequence length="209" mass="21615">MFEALALRAMVSFDRLDLARTLLASNGIQGRERQHSIGTRGGPSLFLFHPETFSVRAQLPSIKWFVSLRGASGEALNHGRKGGGNVGADAPRSEEAGAARRQAGEDDPYQVQGGAIGDVGQGGGGEGLPLHSAAVETRWRRREGAAGASNPAGGKAGGAAGRSPTDVATALALEKAREVLRNGGTKEEATAAAKEVARKILQKQQAQAA</sequence>
<evidence type="ECO:0000313" key="3">
    <source>
        <dbReference type="Proteomes" id="UP000266841"/>
    </source>
</evidence>
<evidence type="ECO:0000313" key="2">
    <source>
        <dbReference type="EMBL" id="EJK52103.1"/>
    </source>
</evidence>
<reference evidence="2 3" key="1">
    <citation type="journal article" date="2012" name="Genome Biol.">
        <title>Genome and low-iron response of an oceanic diatom adapted to chronic iron limitation.</title>
        <authorList>
            <person name="Lommer M."/>
            <person name="Specht M."/>
            <person name="Roy A.S."/>
            <person name="Kraemer L."/>
            <person name="Andreson R."/>
            <person name="Gutowska M.A."/>
            <person name="Wolf J."/>
            <person name="Bergner S.V."/>
            <person name="Schilhabel M.B."/>
            <person name="Klostermeier U.C."/>
            <person name="Beiko R.G."/>
            <person name="Rosenstiel P."/>
            <person name="Hippler M."/>
            <person name="Laroche J."/>
        </authorList>
    </citation>
    <scope>NUCLEOTIDE SEQUENCE [LARGE SCALE GENOMIC DNA]</scope>
    <source>
        <strain evidence="2 3">CCMP1005</strain>
    </source>
</reference>
<organism evidence="2 3">
    <name type="scientific">Thalassiosira oceanica</name>
    <name type="common">Marine diatom</name>
    <dbReference type="NCBI Taxonomy" id="159749"/>
    <lineage>
        <taxon>Eukaryota</taxon>
        <taxon>Sar</taxon>
        <taxon>Stramenopiles</taxon>
        <taxon>Ochrophyta</taxon>
        <taxon>Bacillariophyta</taxon>
        <taxon>Coscinodiscophyceae</taxon>
        <taxon>Thalassiosirophycidae</taxon>
        <taxon>Thalassiosirales</taxon>
        <taxon>Thalassiosiraceae</taxon>
        <taxon>Thalassiosira</taxon>
    </lineage>
</organism>
<dbReference type="Proteomes" id="UP000266841">
    <property type="component" value="Unassembled WGS sequence"/>
</dbReference>
<accession>K0REG4</accession>
<name>K0REG4_THAOC</name>
<feature type="region of interest" description="Disordered" evidence="1">
    <location>
        <begin position="76"/>
        <end position="168"/>
    </location>
</feature>
<comment type="caution">
    <text evidence="2">The sequence shown here is derived from an EMBL/GenBank/DDBJ whole genome shotgun (WGS) entry which is preliminary data.</text>
</comment>
<feature type="compositionally biased region" description="Gly residues" evidence="1">
    <location>
        <begin position="114"/>
        <end position="127"/>
    </location>
</feature>